<keyword evidence="2" id="KW-1185">Reference proteome</keyword>
<dbReference type="AlphaFoldDB" id="A0ABC8S327"/>
<gene>
    <name evidence="1" type="ORF">ILEXP_LOCUS19803</name>
</gene>
<dbReference type="Proteomes" id="UP001642360">
    <property type="component" value="Unassembled WGS sequence"/>
</dbReference>
<dbReference type="EMBL" id="CAUOFW020002159">
    <property type="protein sequence ID" value="CAK9151636.1"/>
    <property type="molecule type" value="Genomic_DNA"/>
</dbReference>
<comment type="caution">
    <text evidence="1">The sequence shown here is derived from an EMBL/GenBank/DDBJ whole genome shotgun (WGS) entry which is preliminary data.</text>
</comment>
<evidence type="ECO:0000313" key="1">
    <source>
        <dbReference type="EMBL" id="CAK9151636.1"/>
    </source>
</evidence>
<proteinExistence type="predicted"/>
<sequence>ESNGVAYLLASYAVKTRRCSEFTLSGMPVEGKLLLLQDQLSLPIMRNKKAIIFRSFFS</sequence>
<accession>A0ABC8S327</accession>
<evidence type="ECO:0000313" key="2">
    <source>
        <dbReference type="Proteomes" id="UP001642360"/>
    </source>
</evidence>
<organism evidence="1 2">
    <name type="scientific">Ilex paraguariensis</name>
    <name type="common">yerba mate</name>
    <dbReference type="NCBI Taxonomy" id="185542"/>
    <lineage>
        <taxon>Eukaryota</taxon>
        <taxon>Viridiplantae</taxon>
        <taxon>Streptophyta</taxon>
        <taxon>Embryophyta</taxon>
        <taxon>Tracheophyta</taxon>
        <taxon>Spermatophyta</taxon>
        <taxon>Magnoliopsida</taxon>
        <taxon>eudicotyledons</taxon>
        <taxon>Gunneridae</taxon>
        <taxon>Pentapetalae</taxon>
        <taxon>asterids</taxon>
        <taxon>campanulids</taxon>
        <taxon>Aquifoliales</taxon>
        <taxon>Aquifoliaceae</taxon>
        <taxon>Ilex</taxon>
    </lineage>
</organism>
<feature type="non-terminal residue" evidence="1">
    <location>
        <position position="1"/>
    </location>
</feature>
<name>A0ABC8S327_9AQUA</name>
<protein>
    <submittedName>
        <fullName evidence="1">Uncharacterized protein</fullName>
    </submittedName>
</protein>
<reference evidence="1 2" key="1">
    <citation type="submission" date="2024-02" db="EMBL/GenBank/DDBJ databases">
        <authorList>
            <person name="Vignale AGUSTIN F."/>
            <person name="Sosa J E."/>
            <person name="Modenutti C."/>
        </authorList>
    </citation>
    <scope>NUCLEOTIDE SEQUENCE [LARGE SCALE GENOMIC DNA]</scope>
</reference>